<organism evidence="2 3">
    <name type="scientific">Bradyrhizobium erythrophlei</name>
    <dbReference type="NCBI Taxonomy" id="1437360"/>
    <lineage>
        <taxon>Bacteria</taxon>
        <taxon>Pseudomonadati</taxon>
        <taxon>Pseudomonadota</taxon>
        <taxon>Alphaproteobacteria</taxon>
        <taxon>Hyphomicrobiales</taxon>
        <taxon>Nitrobacteraceae</taxon>
        <taxon>Bradyrhizobium</taxon>
    </lineage>
</organism>
<dbReference type="EMBL" id="LT670849">
    <property type="protein sequence ID" value="SHN66575.1"/>
    <property type="molecule type" value="Genomic_DNA"/>
</dbReference>
<reference evidence="3" key="1">
    <citation type="submission" date="2016-11" db="EMBL/GenBank/DDBJ databases">
        <authorList>
            <person name="Varghese N."/>
            <person name="Submissions S."/>
        </authorList>
    </citation>
    <scope>NUCLEOTIDE SEQUENCE [LARGE SCALE GENOMIC DNA]</scope>
    <source>
        <strain evidence="3">GAS401</strain>
    </source>
</reference>
<sequence>MKSRTPKSKRVPKRLRINVGHAEPIDYTPTTEAWARMEKALGKSIPADVRCKIKSLVERYYIKYSFEETAPFKDDVLSRISAIRRATIKLRQTLQIDKTDGADGAARAALAKLATVMRHRQVVPSLKSDLLPRLIAGIDLAEQNVRTTTSFVDGEAWREFAISVKEAFKSSGLPCGASHDGGAAGNGSPFVRFFAELQRSFPEEKYRRHYNGSPATLAKEINRAGELGRTPSSTPQAVSGRAG</sequence>
<protein>
    <submittedName>
        <fullName evidence="2">Uncharacterized protein</fullName>
    </submittedName>
</protein>
<evidence type="ECO:0000313" key="3">
    <source>
        <dbReference type="Proteomes" id="UP000184096"/>
    </source>
</evidence>
<accession>A0A1M7T780</accession>
<evidence type="ECO:0000256" key="1">
    <source>
        <dbReference type="SAM" id="MobiDB-lite"/>
    </source>
</evidence>
<feature type="region of interest" description="Disordered" evidence="1">
    <location>
        <begin position="208"/>
        <end position="243"/>
    </location>
</feature>
<proteinExistence type="predicted"/>
<name>A0A1M7T780_9BRAD</name>
<keyword evidence="3" id="KW-1185">Reference proteome</keyword>
<dbReference type="AlphaFoldDB" id="A0A1M7T780"/>
<dbReference type="Proteomes" id="UP000184096">
    <property type="component" value="Chromosome I"/>
</dbReference>
<evidence type="ECO:0000313" key="2">
    <source>
        <dbReference type="EMBL" id="SHN66575.1"/>
    </source>
</evidence>
<gene>
    <name evidence="2" type="ORF">SAMN05444170_0994</name>
</gene>